<dbReference type="PANTHER" id="PTHR33164">
    <property type="entry name" value="TRANSCRIPTIONAL REGULATOR, MARR FAMILY"/>
    <property type="match status" value="1"/>
</dbReference>
<dbReference type="PROSITE" id="PS50995">
    <property type="entry name" value="HTH_MARR_2"/>
    <property type="match status" value="1"/>
</dbReference>
<accession>A0A4V2WP03</accession>
<dbReference type="AlphaFoldDB" id="A0A4V2WP03"/>
<organism evidence="5 6">
    <name type="scientific">Paenibacillus albiflavus</name>
    <dbReference type="NCBI Taxonomy" id="2545760"/>
    <lineage>
        <taxon>Bacteria</taxon>
        <taxon>Bacillati</taxon>
        <taxon>Bacillota</taxon>
        <taxon>Bacilli</taxon>
        <taxon>Bacillales</taxon>
        <taxon>Paenibacillaceae</taxon>
        <taxon>Paenibacillus</taxon>
    </lineage>
</organism>
<dbReference type="InterPro" id="IPR036388">
    <property type="entry name" value="WH-like_DNA-bd_sf"/>
</dbReference>
<dbReference type="OrthoDB" id="166070at2"/>
<dbReference type="Gene3D" id="1.10.10.10">
    <property type="entry name" value="Winged helix-like DNA-binding domain superfamily/Winged helix DNA-binding domain"/>
    <property type="match status" value="1"/>
</dbReference>
<dbReference type="PROSITE" id="PS01117">
    <property type="entry name" value="HTH_MARR_1"/>
    <property type="match status" value="1"/>
</dbReference>
<keyword evidence="3" id="KW-0804">Transcription</keyword>
<dbReference type="InterPro" id="IPR039422">
    <property type="entry name" value="MarR/SlyA-like"/>
</dbReference>
<dbReference type="PANTHER" id="PTHR33164:SF43">
    <property type="entry name" value="HTH-TYPE TRANSCRIPTIONAL REPRESSOR YETL"/>
    <property type="match status" value="1"/>
</dbReference>
<keyword evidence="1" id="KW-0805">Transcription regulation</keyword>
<evidence type="ECO:0000259" key="4">
    <source>
        <dbReference type="PROSITE" id="PS50995"/>
    </source>
</evidence>
<dbReference type="GO" id="GO:0003700">
    <property type="term" value="F:DNA-binding transcription factor activity"/>
    <property type="evidence" value="ECO:0007669"/>
    <property type="project" value="InterPro"/>
</dbReference>
<dbReference type="SUPFAM" id="SSF46785">
    <property type="entry name" value="Winged helix' DNA-binding domain"/>
    <property type="match status" value="1"/>
</dbReference>
<name>A0A4V2WP03_9BACL</name>
<dbReference type="GO" id="GO:0003677">
    <property type="term" value="F:DNA binding"/>
    <property type="evidence" value="ECO:0007669"/>
    <property type="project" value="UniProtKB-KW"/>
</dbReference>
<dbReference type="RefSeq" id="WP_132417983.1">
    <property type="nucleotide sequence ID" value="NZ_SKFG01000009.1"/>
</dbReference>
<feature type="domain" description="HTH marR-type" evidence="4">
    <location>
        <begin position="4"/>
        <end position="138"/>
    </location>
</feature>
<protein>
    <submittedName>
        <fullName evidence="5">MarR family transcriptional regulator</fullName>
    </submittedName>
</protein>
<comment type="caution">
    <text evidence="5">The sequence shown here is derived from an EMBL/GenBank/DDBJ whole genome shotgun (WGS) entry which is preliminary data.</text>
</comment>
<evidence type="ECO:0000256" key="3">
    <source>
        <dbReference type="ARBA" id="ARBA00023163"/>
    </source>
</evidence>
<dbReference type="CDD" id="cd00090">
    <property type="entry name" value="HTH_ARSR"/>
    <property type="match status" value="1"/>
</dbReference>
<evidence type="ECO:0000313" key="5">
    <source>
        <dbReference type="EMBL" id="TCZ77412.1"/>
    </source>
</evidence>
<dbReference type="Pfam" id="PF12802">
    <property type="entry name" value="MarR_2"/>
    <property type="match status" value="1"/>
</dbReference>
<dbReference type="InterPro" id="IPR000835">
    <property type="entry name" value="HTH_MarR-typ"/>
</dbReference>
<evidence type="ECO:0000256" key="1">
    <source>
        <dbReference type="ARBA" id="ARBA00023015"/>
    </source>
</evidence>
<reference evidence="5 6" key="1">
    <citation type="submission" date="2019-03" db="EMBL/GenBank/DDBJ databases">
        <authorList>
            <person name="Kim M.K.M."/>
        </authorList>
    </citation>
    <scope>NUCLEOTIDE SEQUENCE [LARGE SCALE GENOMIC DNA]</scope>
    <source>
        <strain evidence="5 6">18JY21-1</strain>
    </source>
</reference>
<dbReference type="Proteomes" id="UP000295418">
    <property type="component" value="Unassembled WGS sequence"/>
</dbReference>
<dbReference type="InterPro" id="IPR011991">
    <property type="entry name" value="ArsR-like_HTH"/>
</dbReference>
<dbReference type="PRINTS" id="PR00598">
    <property type="entry name" value="HTHMARR"/>
</dbReference>
<dbReference type="EMBL" id="SKFG01000009">
    <property type="protein sequence ID" value="TCZ77412.1"/>
    <property type="molecule type" value="Genomic_DNA"/>
</dbReference>
<proteinExistence type="predicted"/>
<keyword evidence="6" id="KW-1185">Reference proteome</keyword>
<dbReference type="InterPro" id="IPR023187">
    <property type="entry name" value="Tscrpt_reg_MarR-type_CS"/>
</dbReference>
<evidence type="ECO:0000313" key="6">
    <source>
        <dbReference type="Proteomes" id="UP000295418"/>
    </source>
</evidence>
<dbReference type="GO" id="GO:0006950">
    <property type="term" value="P:response to stress"/>
    <property type="evidence" value="ECO:0007669"/>
    <property type="project" value="TreeGrafter"/>
</dbReference>
<evidence type="ECO:0000256" key="2">
    <source>
        <dbReference type="ARBA" id="ARBA00023125"/>
    </source>
</evidence>
<keyword evidence="2" id="KW-0238">DNA-binding</keyword>
<dbReference type="InterPro" id="IPR036390">
    <property type="entry name" value="WH_DNA-bd_sf"/>
</dbReference>
<sequence length="139" mass="16135">MPIPNEMIQLENVFNRVLKSLTNDWAYNMQDLKITRTQYYVLEQLKVSERTVSGLAELVGLTSGAITGIADKLIEAGYIERSRDITDRRIVKLVITEQGLSVLETLRMQRKEVVEKFFGNLTEDEIRHMIDMFEKLLQK</sequence>
<gene>
    <name evidence="5" type="ORF">E0485_10460</name>
</gene>
<dbReference type="SMART" id="SM00347">
    <property type="entry name" value="HTH_MARR"/>
    <property type="match status" value="1"/>
</dbReference>